<dbReference type="Gene3D" id="1.10.150.320">
    <property type="entry name" value="Photosystem II 12 kDa extrinsic protein"/>
    <property type="match status" value="1"/>
</dbReference>
<name>A0A6I6K560_9BACT</name>
<dbReference type="RefSeq" id="WP_158872101.1">
    <property type="nucleotide sequence ID" value="NZ_CP046401.1"/>
</dbReference>
<keyword evidence="2" id="KW-1185">Reference proteome</keyword>
<dbReference type="KEGG" id="mcos:GM418_30585"/>
<evidence type="ECO:0000313" key="1">
    <source>
        <dbReference type="EMBL" id="QGY47847.1"/>
    </source>
</evidence>
<accession>A0A6I6K560</accession>
<dbReference type="EMBL" id="CP046401">
    <property type="protein sequence ID" value="QGY47847.1"/>
    <property type="molecule type" value="Genomic_DNA"/>
</dbReference>
<dbReference type="InterPro" id="IPR010994">
    <property type="entry name" value="RuvA_2-like"/>
</dbReference>
<dbReference type="SUPFAM" id="SSF47781">
    <property type="entry name" value="RuvA domain 2-like"/>
    <property type="match status" value="1"/>
</dbReference>
<organism evidence="1 2">
    <name type="scientific">Maribellus comscasis</name>
    <dbReference type="NCBI Taxonomy" id="2681766"/>
    <lineage>
        <taxon>Bacteria</taxon>
        <taxon>Pseudomonadati</taxon>
        <taxon>Bacteroidota</taxon>
        <taxon>Bacteroidia</taxon>
        <taxon>Marinilabiliales</taxon>
        <taxon>Prolixibacteraceae</taxon>
        <taxon>Maribellus</taxon>
    </lineage>
</organism>
<protein>
    <submittedName>
        <fullName evidence="1">Helix-hairpin-helix domain-containing protein</fullName>
    </submittedName>
</protein>
<reference evidence="1 2" key="1">
    <citation type="submission" date="2019-11" db="EMBL/GenBank/DDBJ databases">
        <authorList>
            <person name="Zheng R.K."/>
            <person name="Sun C.M."/>
        </authorList>
    </citation>
    <scope>NUCLEOTIDE SEQUENCE [LARGE SCALE GENOMIC DNA]</scope>
    <source>
        <strain evidence="1 2">WC007</strain>
    </source>
</reference>
<evidence type="ECO:0000313" key="2">
    <source>
        <dbReference type="Proteomes" id="UP000428260"/>
    </source>
</evidence>
<gene>
    <name evidence="1" type="ORF">GM418_30585</name>
</gene>
<dbReference type="AlphaFoldDB" id="A0A6I6K560"/>
<dbReference type="Proteomes" id="UP000428260">
    <property type="component" value="Chromosome"/>
</dbReference>
<sequence length="389" mass="44340">MISKKEKGIELIDEILSDIDNPKVSLLSSINKLNRASKLLNEKEILVWTEIQLGITTYTLPLINWVEIYLDKNKTKENEKKLKALDDELNELGIKLGKTIDGDELTAKARESGGGFKNIGFIEERYADITKFKKGNDGTYYQSNLLNTLTIVKSLTFKKASALHSKYAFESLPQTNFEFLKNRVEDVLFDLDPELAEMLMLAFKAVSSDSEEEWSQALTTCRRFLESLADKLFPPTEELIHGRKLNKENYINRIWAFMDLSIKSQSNKELAKRHVDLLGNYIQSNFKITNKGVHTKINRIEAVKTVFHIYMACVDLLGYLDKGHRNNKPNLNVASMDEIEAFGGVSRNIAKEIIKCRVKEGKLTEKLITQIPGIGEKTIKKLLENMTID</sequence>
<proteinExistence type="predicted"/>
<dbReference type="Pfam" id="PF12836">
    <property type="entry name" value="HHH_3"/>
    <property type="match status" value="1"/>
</dbReference>